<gene>
    <name evidence="4" type="ORF">ACFOEO_09065</name>
</gene>
<feature type="domain" description="Beta-lactamase-related" evidence="3">
    <location>
        <begin position="24"/>
        <end position="313"/>
    </location>
</feature>
<keyword evidence="4" id="KW-0378">Hydrolase</keyword>
<evidence type="ECO:0000256" key="2">
    <source>
        <dbReference type="ARBA" id="ARBA00023136"/>
    </source>
</evidence>
<dbReference type="Proteomes" id="UP001595637">
    <property type="component" value="Unassembled WGS sequence"/>
</dbReference>
<reference evidence="5" key="1">
    <citation type="journal article" date="2019" name="Int. J. Syst. Evol. Microbiol.">
        <title>The Global Catalogue of Microorganisms (GCM) 10K type strain sequencing project: providing services to taxonomists for standard genome sequencing and annotation.</title>
        <authorList>
            <consortium name="The Broad Institute Genomics Platform"/>
            <consortium name="The Broad Institute Genome Sequencing Center for Infectious Disease"/>
            <person name="Wu L."/>
            <person name="Ma J."/>
        </authorList>
    </citation>
    <scope>NUCLEOTIDE SEQUENCE [LARGE SCALE GENOMIC DNA]</scope>
    <source>
        <strain evidence="5">CCM 7756</strain>
    </source>
</reference>
<protein>
    <submittedName>
        <fullName evidence="4">Serine hydrolase domain-containing protein</fullName>
        <ecNumber evidence="4">3.-.-.-</ecNumber>
    </submittedName>
</protein>
<dbReference type="EC" id="3.-.-.-" evidence="4"/>
<dbReference type="Gene3D" id="3.40.710.10">
    <property type="entry name" value="DD-peptidase/beta-lactamase superfamily"/>
    <property type="match status" value="1"/>
</dbReference>
<dbReference type="PANTHER" id="PTHR46825:SF11">
    <property type="entry name" value="PENICILLIN-BINDING PROTEIN 4"/>
    <property type="match status" value="1"/>
</dbReference>
<dbReference type="InterPro" id="IPR050491">
    <property type="entry name" value="AmpC-like"/>
</dbReference>
<dbReference type="PANTHER" id="PTHR46825">
    <property type="entry name" value="D-ALANYL-D-ALANINE-CARBOXYPEPTIDASE/ENDOPEPTIDASE AMPH"/>
    <property type="match status" value="1"/>
</dbReference>
<comment type="subcellular location">
    <subcellularLocation>
        <location evidence="1">Membrane</location>
    </subcellularLocation>
</comment>
<comment type="caution">
    <text evidence="4">The sequence shown here is derived from an EMBL/GenBank/DDBJ whole genome shotgun (WGS) entry which is preliminary data.</text>
</comment>
<keyword evidence="2" id="KW-0472">Membrane</keyword>
<evidence type="ECO:0000313" key="5">
    <source>
        <dbReference type="Proteomes" id="UP001595637"/>
    </source>
</evidence>
<keyword evidence="5" id="KW-1185">Reference proteome</keyword>
<proteinExistence type="predicted"/>
<dbReference type="InterPro" id="IPR001466">
    <property type="entry name" value="Beta-lactam-related"/>
</dbReference>
<dbReference type="EMBL" id="JBHRVQ010000001">
    <property type="protein sequence ID" value="MFC3388717.1"/>
    <property type="molecule type" value="Genomic_DNA"/>
</dbReference>
<evidence type="ECO:0000259" key="3">
    <source>
        <dbReference type="Pfam" id="PF00144"/>
    </source>
</evidence>
<evidence type="ECO:0000313" key="4">
    <source>
        <dbReference type="EMBL" id="MFC3388717.1"/>
    </source>
</evidence>
<dbReference type="RefSeq" id="WP_380654615.1">
    <property type="nucleotide sequence ID" value="NZ_JBHRVQ010000001.1"/>
</dbReference>
<dbReference type="InterPro" id="IPR012338">
    <property type="entry name" value="Beta-lactam/transpept-like"/>
</dbReference>
<dbReference type="Pfam" id="PF00144">
    <property type="entry name" value="Beta-lactamase"/>
    <property type="match status" value="1"/>
</dbReference>
<sequence length="330" mass="37592">MKNPDKRIISELNFLMRNYDFSGSILLAQKDDIIFEESFGMSNYELDTPNSSKTKYRIGSITKLFTATAIMQLVENQQLDLNSTIDRYISDYPSGNQIKVSHLLSHTSGVANLTELPDFLEWVIKYSPILKTIDRFKHVPFDFSPGQGYKYSNSGYILLSYILERITGQVYEQYLQENIFNPINMQNSGFDKQERIIKHRASGYSIKGTELINAPSIHMSNPYGAASLYSTTEDLYLFSQAFNRNQLLSQDSIKKMQQPALGEHGLGWMIKKDKGQRVLHHGGAIHGFSANFLRYMDAEITVVVLSNVFYPKNKIEEITTSLVEVAFSRG</sequence>
<evidence type="ECO:0000256" key="1">
    <source>
        <dbReference type="ARBA" id="ARBA00004370"/>
    </source>
</evidence>
<dbReference type="SUPFAM" id="SSF56601">
    <property type="entry name" value="beta-lactamase/transpeptidase-like"/>
    <property type="match status" value="1"/>
</dbReference>
<accession>A0ABV7N954</accession>
<dbReference type="GO" id="GO:0016787">
    <property type="term" value="F:hydrolase activity"/>
    <property type="evidence" value="ECO:0007669"/>
    <property type="project" value="UniProtKB-KW"/>
</dbReference>
<name>A0ABV7N954_9STAP</name>
<organism evidence="4 5">
    <name type="scientific">Salinicoccus sesuvii</name>
    <dbReference type="NCBI Taxonomy" id="868281"/>
    <lineage>
        <taxon>Bacteria</taxon>
        <taxon>Bacillati</taxon>
        <taxon>Bacillota</taxon>
        <taxon>Bacilli</taxon>
        <taxon>Bacillales</taxon>
        <taxon>Staphylococcaceae</taxon>
        <taxon>Salinicoccus</taxon>
    </lineage>
</organism>